<evidence type="ECO:0000313" key="2">
    <source>
        <dbReference type="EMBL" id="RBB36129.1"/>
    </source>
</evidence>
<dbReference type="AlphaFoldDB" id="A0A365QPB7"/>
<dbReference type="Proteomes" id="UP000252458">
    <property type="component" value="Unassembled WGS sequence"/>
</dbReference>
<feature type="region of interest" description="Disordered" evidence="1">
    <location>
        <begin position="1"/>
        <end position="37"/>
    </location>
</feature>
<proteinExistence type="predicted"/>
<evidence type="ECO:0000313" key="3">
    <source>
        <dbReference type="Proteomes" id="UP000252458"/>
    </source>
</evidence>
<sequence length="61" mass="6623">MEGFLMRVATRDAPSRVDEARPYYPPNEGDETEGRQHATVLPWVRCRAAARGAGGPEPVAG</sequence>
<feature type="compositionally biased region" description="Basic and acidic residues" evidence="1">
    <location>
        <begin position="9"/>
        <end position="21"/>
    </location>
</feature>
<dbReference type="EMBL" id="QMFZ01000025">
    <property type="protein sequence ID" value="RBB36129.1"/>
    <property type="molecule type" value="Genomic_DNA"/>
</dbReference>
<accession>A0A365QPB7</accession>
<reference evidence="2 3" key="1">
    <citation type="submission" date="2018-06" db="EMBL/GenBank/DDBJ databases">
        <title>Draft genome sequence of Burkholderia reimsis strain BE51 isolated from a French agricultural soil.</title>
        <authorList>
            <person name="Esmaeel Q."/>
        </authorList>
    </citation>
    <scope>NUCLEOTIDE SEQUENCE [LARGE SCALE GENOMIC DNA]</scope>
    <source>
        <strain evidence="2 3">BE51</strain>
    </source>
</reference>
<organism evidence="2 3">
    <name type="scientific">Burkholderia reimsis</name>
    <dbReference type="NCBI Taxonomy" id="2234132"/>
    <lineage>
        <taxon>Bacteria</taxon>
        <taxon>Pseudomonadati</taxon>
        <taxon>Pseudomonadota</taxon>
        <taxon>Betaproteobacteria</taxon>
        <taxon>Burkholderiales</taxon>
        <taxon>Burkholderiaceae</taxon>
        <taxon>Burkholderia</taxon>
    </lineage>
</organism>
<keyword evidence="3" id="KW-1185">Reference proteome</keyword>
<gene>
    <name evidence="2" type="ORF">DPV79_26025</name>
</gene>
<comment type="caution">
    <text evidence="2">The sequence shown here is derived from an EMBL/GenBank/DDBJ whole genome shotgun (WGS) entry which is preliminary data.</text>
</comment>
<name>A0A365QPB7_9BURK</name>
<evidence type="ECO:0000256" key="1">
    <source>
        <dbReference type="SAM" id="MobiDB-lite"/>
    </source>
</evidence>
<protein>
    <submittedName>
        <fullName evidence="2">Uncharacterized protein</fullName>
    </submittedName>
</protein>